<evidence type="ECO:0000256" key="1">
    <source>
        <dbReference type="SAM" id="Phobius"/>
    </source>
</evidence>
<evidence type="ECO:0000313" key="3">
    <source>
        <dbReference type="Proteomes" id="UP000218334"/>
    </source>
</evidence>
<evidence type="ECO:0000313" key="2">
    <source>
        <dbReference type="EMBL" id="PBK66190.1"/>
    </source>
</evidence>
<proteinExistence type="predicted"/>
<keyword evidence="1" id="KW-1133">Transmembrane helix</keyword>
<dbReference type="Gene3D" id="3.60.130.30">
    <property type="match status" value="1"/>
</dbReference>
<reference evidence="3" key="1">
    <citation type="journal article" date="2017" name="Nat. Ecol. Evol.">
        <title>Genome expansion and lineage-specific genetic innovations in the forest pathogenic fungi Armillaria.</title>
        <authorList>
            <person name="Sipos G."/>
            <person name="Prasanna A.N."/>
            <person name="Walter M.C."/>
            <person name="O'Connor E."/>
            <person name="Balint B."/>
            <person name="Krizsan K."/>
            <person name="Kiss B."/>
            <person name="Hess J."/>
            <person name="Varga T."/>
            <person name="Slot J."/>
            <person name="Riley R."/>
            <person name="Boka B."/>
            <person name="Rigling D."/>
            <person name="Barry K."/>
            <person name="Lee J."/>
            <person name="Mihaltcheva S."/>
            <person name="LaButti K."/>
            <person name="Lipzen A."/>
            <person name="Waldron R."/>
            <person name="Moloney N.M."/>
            <person name="Sperisen C."/>
            <person name="Kredics L."/>
            <person name="Vagvoelgyi C."/>
            <person name="Patrignani A."/>
            <person name="Fitzpatrick D."/>
            <person name="Nagy I."/>
            <person name="Doyle S."/>
            <person name="Anderson J.B."/>
            <person name="Grigoriev I.V."/>
            <person name="Gueldener U."/>
            <person name="Muensterkoetter M."/>
            <person name="Nagy L.G."/>
        </authorList>
    </citation>
    <scope>NUCLEOTIDE SEQUENCE [LARGE SCALE GENOMIC DNA]</scope>
    <source>
        <strain evidence="3">28-4</strain>
    </source>
</reference>
<keyword evidence="1" id="KW-0472">Membrane</keyword>
<dbReference type="EMBL" id="KZ293442">
    <property type="protein sequence ID" value="PBK66190.1"/>
    <property type="molecule type" value="Genomic_DNA"/>
</dbReference>
<sequence>MHPQNLHHNANNAHVLASLLNCLAFIRLACFGSSIFATWAPNLFHYYTMHLRDLLVHDTMLVINWTQSIFATVTFNFGPRMLCFCHTDSSNLPFSWCTITALRRFNHWQGGHLILWDLKLVIDFPPGSTILIPSAILWHSNTNIGRREQRYSFTQYTSGGLFWWVDHNFQTSKEYWGSLKQDQHAAAQRMQQGRWEFGLSMFSMLEDLRCCASGV</sequence>
<keyword evidence="3" id="KW-1185">Reference proteome</keyword>
<protein>
    <submittedName>
        <fullName evidence="2">Uncharacterized protein</fullName>
    </submittedName>
</protein>
<organism evidence="2 3">
    <name type="scientific">Armillaria solidipes</name>
    <dbReference type="NCBI Taxonomy" id="1076256"/>
    <lineage>
        <taxon>Eukaryota</taxon>
        <taxon>Fungi</taxon>
        <taxon>Dikarya</taxon>
        <taxon>Basidiomycota</taxon>
        <taxon>Agaricomycotina</taxon>
        <taxon>Agaricomycetes</taxon>
        <taxon>Agaricomycetidae</taxon>
        <taxon>Agaricales</taxon>
        <taxon>Marasmiineae</taxon>
        <taxon>Physalacriaceae</taxon>
        <taxon>Armillaria</taxon>
    </lineage>
</organism>
<feature type="transmembrane region" description="Helical" evidence="1">
    <location>
        <begin position="15"/>
        <end position="40"/>
    </location>
</feature>
<name>A0A2H3B937_9AGAR</name>
<accession>A0A2H3B937</accession>
<gene>
    <name evidence="2" type="ORF">ARMSODRAFT_989542</name>
</gene>
<dbReference type="STRING" id="1076256.A0A2H3B937"/>
<dbReference type="AlphaFoldDB" id="A0A2H3B937"/>
<dbReference type="Proteomes" id="UP000218334">
    <property type="component" value="Unassembled WGS sequence"/>
</dbReference>
<keyword evidence="1" id="KW-0812">Transmembrane</keyword>